<comment type="caution">
    <text evidence="1">The sequence shown here is derived from an EMBL/GenBank/DDBJ whole genome shotgun (WGS) entry which is preliminary data.</text>
</comment>
<reference evidence="1" key="1">
    <citation type="submission" date="2020-08" db="EMBL/GenBank/DDBJ databases">
        <title>Multicomponent nature underlies the extraordinary mechanical properties of spider dragline silk.</title>
        <authorList>
            <person name="Kono N."/>
            <person name="Nakamura H."/>
            <person name="Mori M."/>
            <person name="Yoshida Y."/>
            <person name="Ohtoshi R."/>
            <person name="Malay A.D."/>
            <person name="Moran D.A.P."/>
            <person name="Tomita M."/>
            <person name="Numata K."/>
            <person name="Arakawa K."/>
        </authorList>
    </citation>
    <scope>NUCLEOTIDE SEQUENCE</scope>
</reference>
<evidence type="ECO:0000313" key="2">
    <source>
        <dbReference type="Proteomes" id="UP000886998"/>
    </source>
</evidence>
<accession>A0A8X7CU57</accession>
<dbReference type="PANTHER" id="PTHR43615:SF1">
    <property type="entry name" value="PPDK_N DOMAIN-CONTAINING PROTEIN"/>
    <property type="match status" value="1"/>
</dbReference>
<keyword evidence="2" id="KW-1185">Reference proteome</keyword>
<evidence type="ECO:0000313" key="1">
    <source>
        <dbReference type="EMBL" id="GFY77677.1"/>
    </source>
</evidence>
<gene>
    <name evidence="1" type="primary">ppsA_4</name>
    <name evidence="1" type="ORF">TNIN_400361</name>
</gene>
<feature type="non-terminal residue" evidence="1">
    <location>
        <position position="1"/>
    </location>
</feature>
<dbReference type="Proteomes" id="UP000886998">
    <property type="component" value="Unassembled WGS sequence"/>
</dbReference>
<sequence>TVVSGSVEPDTFKLRRRGHEEVELDSVVVGAHQKSYERQINAIILTLLRLKALQVLQRYRMGNFQRSNYILQSRPVTNIAPETDYEMKHEFDIPLRCETEYFSVANLGEILFLLYACKCIPL</sequence>
<dbReference type="PANTHER" id="PTHR43615">
    <property type="entry name" value="PHOSPHOENOLPYRUVATE SYNTHASE-RELATED"/>
    <property type="match status" value="1"/>
</dbReference>
<name>A0A8X7CU57_9ARAC</name>
<organism evidence="1 2">
    <name type="scientific">Trichonephila inaurata madagascariensis</name>
    <dbReference type="NCBI Taxonomy" id="2747483"/>
    <lineage>
        <taxon>Eukaryota</taxon>
        <taxon>Metazoa</taxon>
        <taxon>Ecdysozoa</taxon>
        <taxon>Arthropoda</taxon>
        <taxon>Chelicerata</taxon>
        <taxon>Arachnida</taxon>
        <taxon>Araneae</taxon>
        <taxon>Araneomorphae</taxon>
        <taxon>Entelegynae</taxon>
        <taxon>Araneoidea</taxon>
        <taxon>Nephilidae</taxon>
        <taxon>Trichonephila</taxon>
        <taxon>Trichonephila inaurata</taxon>
    </lineage>
</organism>
<dbReference type="InterPro" id="IPR051549">
    <property type="entry name" value="PEP_Utilizing_Enz"/>
</dbReference>
<dbReference type="AlphaFoldDB" id="A0A8X7CU57"/>
<dbReference type="EMBL" id="BMAV01022572">
    <property type="protein sequence ID" value="GFY77677.1"/>
    <property type="molecule type" value="Genomic_DNA"/>
</dbReference>
<protein>
    <submittedName>
        <fullName evidence="1">Putative phosphoenolpyruvate synthase</fullName>
    </submittedName>
</protein>
<dbReference type="OrthoDB" id="6464379at2759"/>
<proteinExistence type="predicted"/>